<keyword evidence="5" id="KW-1090">Inhibition of host innate immune response by virus</keyword>
<evidence type="ECO:0000256" key="15">
    <source>
        <dbReference type="ARBA" id="ARBA00023258"/>
    </source>
</evidence>
<organism evidence="20 21">
    <name type="scientific">Equus caballus papillomavirus 7</name>
    <dbReference type="NCBI Taxonomy" id="1235430"/>
    <lineage>
        <taxon>Viruses</taxon>
        <taxon>Monodnaviria</taxon>
        <taxon>Shotokuvirae</taxon>
        <taxon>Cossaviricota</taxon>
        <taxon>Papovaviricetes</taxon>
        <taxon>Zurhausenvirales</taxon>
        <taxon>Papillomaviridae</taxon>
        <taxon>Firstpapillomavirinae</taxon>
        <taxon>Dyorhopapillomavirus</taxon>
        <taxon>Dyorhopapillomavirus 1</taxon>
    </lineage>
</organism>
<dbReference type="OrthoDB" id="28903at10239"/>
<proteinExistence type="inferred from homology"/>
<feature type="region of interest" description="Disordered" evidence="19">
    <location>
        <begin position="1"/>
        <end position="36"/>
    </location>
</feature>
<dbReference type="GO" id="GO:0052170">
    <property type="term" value="P:symbiont-mediated suppression of host innate immune response"/>
    <property type="evidence" value="ECO:0007669"/>
    <property type="project" value="UniProtKB-KW"/>
</dbReference>
<keyword evidence="6" id="KW-0479">Metal-binding</keyword>
<dbReference type="GO" id="GO:0003677">
    <property type="term" value="F:DNA binding"/>
    <property type="evidence" value="ECO:0007669"/>
    <property type="project" value="UniProtKB-KW"/>
</dbReference>
<dbReference type="GO" id="GO:0003700">
    <property type="term" value="F:DNA-binding transcription factor activity"/>
    <property type="evidence" value="ECO:0007669"/>
    <property type="project" value="InterPro"/>
</dbReference>
<evidence type="ECO:0000256" key="8">
    <source>
        <dbReference type="ARBA" id="ARBA00022830"/>
    </source>
</evidence>
<evidence type="ECO:0000256" key="3">
    <source>
        <dbReference type="ARBA" id="ARBA00022562"/>
    </source>
</evidence>
<evidence type="ECO:0000256" key="5">
    <source>
        <dbReference type="ARBA" id="ARBA00022632"/>
    </source>
</evidence>
<evidence type="ECO:0000256" key="4">
    <source>
        <dbReference type="ARBA" id="ARBA00022581"/>
    </source>
</evidence>
<sequence length="91" mass="10183">MLRAPEPPHVEEENLSDDSGVEDNSDTEEEEGGSPRFPYRVLTYCYYCQQGVRIVLVSTSPGIRHINRLLTESVSIVCPLCASSRGYYGSR</sequence>
<dbReference type="Gene3D" id="3.30.160.330">
    <property type="match status" value="1"/>
</dbReference>
<keyword evidence="17" id="KW-1078">G1/S host cell cycle checkpoint dysregulation by virus</keyword>
<keyword evidence="2 18" id="KW-0244">Early protein</keyword>
<feature type="compositionally biased region" description="Basic and acidic residues" evidence="19">
    <location>
        <begin position="1"/>
        <end position="12"/>
    </location>
</feature>
<protein>
    <recommendedName>
        <fullName evidence="18">Protein E7</fullName>
    </recommendedName>
</protein>
<keyword evidence="9" id="KW-0862">Zinc</keyword>
<evidence type="ECO:0000256" key="18">
    <source>
        <dbReference type="PIRNR" id="PIRNR003407"/>
    </source>
</evidence>
<dbReference type="GO" id="GO:0008270">
    <property type="term" value="F:zinc ion binding"/>
    <property type="evidence" value="ECO:0007669"/>
    <property type="project" value="UniProtKB-KW"/>
</dbReference>
<keyword evidence="10 18" id="KW-0805">Transcription regulation</keyword>
<keyword evidence="8" id="KW-1114">Inhibition of host interferon signaling pathway by virus</keyword>
<evidence type="ECO:0000256" key="10">
    <source>
        <dbReference type="ARBA" id="ARBA00023015"/>
    </source>
</evidence>
<dbReference type="RefSeq" id="YP_007518499.1">
    <property type="nucleotide sequence ID" value="NC_020501.1"/>
</dbReference>
<evidence type="ECO:0000256" key="13">
    <source>
        <dbReference type="ARBA" id="ARBA00023163"/>
    </source>
</evidence>
<keyword evidence="13 18" id="KW-0804">Transcription</keyword>
<evidence type="ECO:0000256" key="11">
    <source>
        <dbReference type="ARBA" id="ARBA00023125"/>
    </source>
</evidence>
<evidence type="ECO:0000256" key="6">
    <source>
        <dbReference type="ARBA" id="ARBA00022723"/>
    </source>
</evidence>
<keyword evidence="12 18" id="KW-0010">Activator</keyword>
<keyword evidence="11 18" id="KW-0238">DNA-binding</keyword>
<evidence type="ECO:0000256" key="16">
    <source>
        <dbReference type="ARBA" id="ARBA00023280"/>
    </source>
</evidence>
<keyword evidence="3" id="KW-1048">Host nucleus</keyword>
<reference evidence="20 21" key="1">
    <citation type="journal article" date="2013" name="J. Gen. Virol.">
        <title>Four novel papillomavirus sequences support a broad diversity among equine papillomaviruses.</title>
        <authorList>
            <person name="Lange C."/>
            <person name="Vetsch E."/>
            <person name="Ackermann M."/>
            <person name="Favrot C."/>
            <person name="Tobler K."/>
        </authorList>
    </citation>
    <scope>NUCLEOTIDE SEQUENCE [LARGE SCALE GENOMIC DNA]</scope>
</reference>
<dbReference type="EMBL" id="JX035935">
    <property type="protein sequence ID" value="AFU07690.1"/>
    <property type="molecule type" value="Genomic_DNA"/>
</dbReference>
<evidence type="ECO:0000256" key="19">
    <source>
        <dbReference type="SAM" id="MobiDB-lite"/>
    </source>
</evidence>
<evidence type="ECO:0000256" key="7">
    <source>
        <dbReference type="ARBA" id="ARBA00022771"/>
    </source>
</evidence>
<dbReference type="InterPro" id="IPR000148">
    <property type="entry name" value="Papilloma_E7"/>
</dbReference>
<accession>M4HWY8</accession>
<name>M4HWY8_9PAPI</name>
<comment type="similarity">
    <text evidence="18">Belongs to the papillomaviridae E7 protein family.</text>
</comment>
<keyword evidence="14" id="KW-1035">Host cytoplasm</keyword>
<dbReference type="Proteomes" id="UP000111451">
    <property type="component" value="Segment"/>
</dbReference>
<dbReference type="GO" id="GO:0039502">
    <property type="term" value="P:symbiont-mediated suppression of host type I interferon-mediated signaling pathway"/>
    <property type="evidence" value="ECO:0007669"/>
    <property type="project" value="UniProtKB-KW"/>
</dbReference>
<evidence type="ECO:0000256" key="17">
    <source>
        <dbReference type="ARBA" id="ARBA00023309"/>
    </source>
</evidence>
<evidence type="ECO:0000313" key="21">
    <source>
        <dbReference type="Proteomes" id="UP000111451"/>
    </source>
</evidence>
<evidence type="ECO:0000313" key="20">
    <source>
        <dbReference type="EMBL" id="AFU07690.1"/>
    </source>
</evidence>
<evidence type="ECO:0000256" key="1">
    <source>
        <dbReference type="ARBA" id="ARBA00022504"/>
    </source>
</evidence>
<keyword evidence="1" id="KW-1121">Modulation of host cell cycle by virus</keyword>
<keyword evidence="4" id="KW-0945">Host-virus interaction</keyword>
<evidence type="ECO:0000256" key="14">
    <source>
        <dbReference type="ARBA" id="ARBA00023200"/>
    </source>
</evidence>
<dbReference type="Pfam" id="PF00527">
    <property type="entry name" value="E7"/>
    <property type="match status" value="1"/>
</dbReference>
<dbReference type="KEGG" id="vg:14757627"/>
<dbReference type="GO" id="GO:0039645">
    <property type="term" value="P:symbiont-mediated perturbation of host cell cycle G1/S transition checkpoint"/>
    <property type="evidence" value="ECO:0007669"/>
    <property type="project" value="UniProtKB-KW"/>
</dbReference>
<feature type="compositionally biased region" description="Acidic residues" evidence="19">
    <location>
        <begin position="13"/>
        <end position="32"/>
    </location>
</feature>
<keyword evidence="16" id="KW-0899">Viral immunoevasion</keyword>
<keyword evidence="15" id="KW-0922">Interferon antiviral system evasion</keyword>
<dbReference type="GeneID" id="14757627"/>
<comment type="function">
    <text evidence="18">E7 protein has both transforming and trans-activating activities.</text>
</comment>
<dbReference type="PIRSF" id="PIRSF003407">
    <property type="entry name" value="Papvi_E7"/>
    <property type="match status" value="1"/>
</dbReference>
<dbReference type="SUPFAM" id="SSF161234">
    <property type="entry name" value="E7 C-terminal domain-like"/>
    <property type="match status" value="1"/>
</dbReference>
<evidence type="ECO:0000256" key="2">
    <source>
        <dbReference type="ARBA" id="ARBA00022518"/>
    </source>
</evidence>
<evidence type="ECO:0000256" key="12">
    <source>
        <dbReference type="ARBA" id="ARBA00023159"/>
    </source>
</evidence>
<keyword evidence="7" id="KW-0863">Zinc-finger</keyword>
<evidence type="ECO:0000256" key="9">
    <source>
        <dbReference type="ARBA" id="ARBA00022833"/>
    </source>
</evidence>